<dbReference type="RefSeq" id="WP_131578519.1">
    <property type="nucleotide sequence ID" value="NZ_CBCSAJ010000118.1"/>
</dbReference>
<name>A0ABW4E2A4_9RHOB</name>
<organism evidence="1 2">
    <name type="scientific">Paracoccus nototheniae</name>
    <dbReference type="NCBI Taxonomy" id="2489002"/>
    <lineage>
        <taxon>Bacteria</taxon>
        <taxon>Pseudomonadati</taxon>
        <taxon>Pseudomonadota</taxon>
        <taxon>Alphaproteobacteria</taxon>
        <taxon>Rhodobacterales</taxon>
        <taxon>Paracoccaceae</taxon>
        <taxon>Paracoccus</taxon>
    </lineage>
</organism>
<protein>
    <recommendedName>
        <fullName evidence="3">SinR family protein</fullName>
    </recommendedName>
</protein>
<evidence type="ECO:0008006" key="3">
    <source>
        <dbReference type="Google" id="ProtNLM"/>
    </source>
</evidence>
<gene>
    <name evidence="1" type="ORF">ACFQ5P_19425</name>
</gene>
<dbReference type="EMBL" id="JBHTOQ010000059">
    <property type="protein sequence ID" value="MFD1483468.1"/>
    <property type="molecule type" value="Genomic_DNA"/>
</dbReference>
<keyword evidence="2" id="KW-1185">Reference proteome</keyword>
<comment type="caution">
    <text evidence="1">The sequence shown here is derived from an EMBL/GenBank/DDBJ whole genome shotgun (WGS) entry which is preliminary data.</text>
</comment>
<evidence type="ECO:0000313" key="2">
    <source>
        <dbReference type="Proteomes" id="UP001597302"/>
    </source>
</evidence>
<reference evidence="2" key="1">
    <citation type="journal article" date="2019" name="Int. J. Syst. Evol. Microbiol.">
        <title>The Global Catalogue of Microorganisms (GCM) 10K type strain sequencing project: providing services to taxonomists for standard genome sequencing and annotation.</title>
        <authorList>
            <consortium name="The Broad Institute Genomics Platform"/>
            <consortium name="The Broad Institute Genome Sequencing Center for Infectious Disease"/>
            <person name="Wu L."/>
            <person name="Ma J."/>
        </authorList>
    </citation>
    <scope>NUCLEOTIDE SEQUENCE [LARGE SCALE GENOMIC DNA]</scope>
    <source>
        <strain evidence="2">CCM 8875</strain>
    </source>
</reference>
<evidence type="ECO:0000313" key="1">
    <source>
        <dbReference type="EMBL" id="MFD1483468.1"/>
    </source>
</evidence>
<dbReference type="Proteomes" id="UP001597302">
    <property type="component" value="Unassembled WGS sequence"/>
</dbReference>
<accession>A0ABW4E2A4</accession>
<sequence>MTVYVVTWDLNKEKSNYSAARTAFISHLEKYPHCKDGGLDSVWFIQTTQDANTITDYLKQKLDNNDRLFVSRINSGQYQGWLAKPTWEWIEART</sequence>
<proteinExistence type="predicted"/>